<feature type="domain" description="PSP1 C-terminal" evidence="2">
    <location>
        <begin position="115"/>
        <end position="200"/>
    </location>
</feature>
<sequence>MGCSNCSSTAGCSSTGCGDNGNCNSGGCNKLNTFDWLANMEMPDMAQLDVVELSFKDNMRKAFYRLPPYLQIHTGDQVAVESKSGGYDIGRVSLMGELVRLQMKKKRVKPNAILPNILRTANERDLERLAEARAAEQETMVRARVLARELQLDMKIGAVEYQGDRRKATFYYTADGRVDFRELIRIFAREFRVKIEMRQIGARQESALIGGLGPCGRELCCSTWLTDFKSVSTTAARYQNLAINQSKLSGQCGRLKCCLNFELNTYLDALKTFPKHIHRLETEKGSAQLLKTDIFKRIMYFAYQKEFGGMEVFPLSVERVQEIAAQNKKGQKPYHLSEFIIDNKTSHHLNKETGPDDFVDGSGSLELSELKEDKKRNNRKRKRKRKPKNPTKQGPKGPQPTENKTKPSRPKSNRKKRPRNSQNNKAKHDANKK</sequence>
<feature type="compositionally biased region" description="Basic residues" evidence="1">
    <location>
        <begin position="376"/>
        <end position="389"/>
    </location>
</feature>
<dbReference type="HOGENOM" id="CLU_033149_0_1_10"/>
<evidence type="ECO:0000256" key="1">
    <source>
        <dbReference type="SAM" id="MobiDB-lite"/>
    </source>
</evidence>
<dbReference type="PANTHER" id="PTHR43830:SF3">
    <property type="entry name" value="PROTEIN PSP1"/>
    <property type="match status" value="1"/>
</dbReference>
<dbReference type="InterPro" id="IPR007557">
    <property type="entry name" value="PSP1_C"/>
</dbReference>
<feature type="region of interest" description="Disordered" evidence="1">
    <location>
        <begin position="347"/>
        <end position="433"/>
    </location>
</feature>
<dbReference type="NCBIfam" id="NF041131">
    <property type="entry name" value="RicT_YaaT_fam"/>
    <property type="match status" value="1"/>
</dbReference>
<reference evidence="4" key="1">
    <citation type="journal article" date="2012" name="Stand. Genomic Sci.">
        <title>Permanent draft genome sequence of the gliding predator Saprospira grandis strain Sa g1 (= HR1).</title>
        <authorList>
            <person name="Mavromatis K."/>
            <person name="Chertkov O."/>
            <person name="Lapidus A."/>
            <person name="Nolan M."/>
            <person name="Lucas S."/>
            <person name="Tice H."/>
            <person name="Del Rio T.G."/>
            <person name="Cheng J.F."/>
            <person name="Han C."/>
            <person name="Tapia R."/>
            <person name="Bruce D."/>
            <person name="Goodwin L.A."/>
            <person name="Pitluck S."/>
            <person name="Huntemann M."/>
            <person name="Liolios K."/>
            <person name="Pagani I."/>
            <person name="Ivanova N."/>
            <person name="Mikhailova N."/>
            <person name="Pati A."/>
            <person name="Chen A."/>
            <person name="Palaniappan K."/>
            <person name="Land M."/>
            <person name="Brambilla E.M."/>
            <person name="Rohde M."/>
            <person name="Spring S."/>
            <person name="Goker M."/>
            <person name="Detter J.C."/>
            <person name="Bristow J."/>
            <person name="Eisen J.A."/>
            <person name="Markowitz V."/>
            <person name="Hugenholtz P."/>
            <person name="Kyrpides N.C."/>
            <person name="Klenk H.P."/>
            <person name="Woyke T."/>
        </authorList>
    </citation>
    <scope>NUCLEOTIDE SEQUENCE [LARGE SCALE GENOMIC DNA]</scope>
    <source>
        <strain evidence="4">DSM 2844</strain>
    </source>
</reference>
<dbReference type="RefSeq" id="WP_002658482.1">
    <property type="nucleotide sequence ID" value="NZ_JH719942.1"/>
</dbReference>
<dbReference type="EMBL" id="JH719942">
    <property type="protein sequence ID" value="EJF53082.1"/>
    <property type="molecule type" value="Genomic_DNA"/>
</dbReference>
<organism evidence="3 4">
    <name type="scientific">Saprospira grandis DSM 2844</name>
    <dbReference type="NCBI Taxonomy" id="694433"/>
    <lineage>
        <taxon>Bacteria</taxon>
        <taxon>Pseudomonadati</taxon>
        <taxon>Bacteroidota</taxon>
        <taxon>Saprospiria</taxon>
        <taxon>Saprospirales</taxon>
        <taxon>Saprospiraceae</taxon>
        <taxon>Saprospira</taxon>
    </lineage>
</organism>
<dbReference type="PANTHER" id="PTHR43830">
    <property type="entry name" value="PROTEIN PSP1"/>
    <property type="match status" value="1"/>
</dbReference>
<name>J0P6H4_9BACT</name>
<evidence type="ECO:0000313" key="4">
    <source>
        <dbReference type="Proteomes" id="UP000005113"/>
    </source>
</evidence>
<dbReference type="GO" id="GO:0005737">
    <property type="term" value="C:cytoplasm"/>
    <property type="evidence" value="ECO:0007669"/>
    <property type="project" value="TreeGrafter"/>
</dbReference>
<dbReference type="Proteomes" id="UP000005113">
    <property type="component" value="Unassembled WGS sequence"/>
</dbReference>
<evidence type="ECO:0000313" key="3">
    <source>
        <dbReference type="EMBL" id="EJF53082.1"/>
    </source>
</evidence>
<feature type="compositionally biased region" description="Basic residues" evidence="1">
    <location>
        <begin position="406"/>
        <end position="419"/>
    </location>
</feature>
<dbReference type="AlphaFoldDB" id="J0P6H4"/>
<dbReference type="Pfam" id="PF04468">
    <property type="entry name" value="PSP1"/>
    <property type="match status" value="1"/>
</dbReference>
<dbReference type="PROSITE" id="PS51411">
    <property type="entry name" value="PSP1_C"/>
    <property type="match status" value="1"/>
</dbReference>
<accession>J0P6H4</accession>
<evidence type="ECO:0000259" key="2">
    <source>
        <dbReference type="PROSITE" id="PS51411"/>
    </source>
</evidence>
<gene>
    <name evidence="3" type="ORF">SapgrDRAFT_1366</name>
</gene>
<proteinExistence type="predicted"/>
<dbReference type="InterPro" id="IPR047767">
    <property type="entry name" value="PSP1-like"/>
</dbReference>
<protein>
    <submittedName>
        <fullName evidence="3">Putative PSP1-like protein</fullName>
    </submittedName>
</protein>